<evidence type="ECO:0000256" key="7">
    <source>
        <dbReference type="ARBA" id="ARBA00022989"/>
    </source>
</evidence>
<dbReference type="Gene3D" id="2.40.30.170">
    <property type="match status" value="1"/>
</dbReference>
<evidence type="ECO:0000256" key="8">
    <source>
        <dbReference type="ARBA" id="ARBA00023136"/>
    </source>
</evidence>
<dbReference type="Proteomes" id="UP000550787">
    <property type="component" value="Unassembled WGS sequence"/>
</dbReference>
<sequence length="479" mass="51105">MSAGMLPPGEGGAIEGYVLPAAEASTGDMPRALLEFHSPSAALIDLPPNPAALYITWLISTLAIAGIVVMSVCPLDQVVSAQGRLTSTDTTLVVQPLETAIIRSIDVQEGDVVHKGQVLAHLDPTVTDADVENMRQQQAAYAAQVARLTAEAEGRDYTPDPADPASVQEAAAFQRRRAEFTAKVENFDKQAAGARSDMQGSLADAAMYGARARVAANVHAMRLRLQRDQVGSRLSTLSAQNDLMEVERAQIAAQQAAGSARAKLEGVTAARDGFIQNWKATVYQDLATAQHRLADAGDDYRKAGLRRSLIVMRADRDAVVLNIASLSVGSVMQSGNQLMTLVPVDGGLEVETAVRGSDVGFIRPGDPVLLKFATFPYTQYGGAEGTVRIISADSFAPGDGGHAAPGTGAQAPRPDAGGMEAYYRVRVRIDRYTLHGVPSFFHPHPGMPVEADIHVGRRTMMQYLLNRLVPTLTDGMREP</sequence>
<dbReference type="Pfam" id="PF25994">
    <property type="entry name" value="HH_AprE"/>
    <property type="match status" value="1"/>
</dbReference>
<evidence type="ECO:0000259" key="11">
    <source>
        <dbReference type="Pfam" id="PF26002"/>
    </source>
</evidence>
<reference evidence="12 13" key="1">
    <citation type="submission" date="2020-04" db="EMBL/GenBank/DDBJ databases">
        <title>Description of novel Gluconacetobacter.</title>
        <authorList>
            <person name="Sombolestani A."/>
        </authorList>
    </citation>
    <scope>NUCLEOTIDE SEQUENCE [LARGE SCALE GENOMIC DNA]</scope>
    <source>
        <strain evidence="12 13">LMG 7603</strain>
    </source>
</reference>
<dbReference type="Pfam" id="PF26002">
    <property type="entry name" value="Beta-barrel_AprE"/>
    <property type="match status" value="1"/>
</dbReference>
<evidence type="ECO:0000313" key="13">
    <source>
        <dbReference type="Proteomes" id="UP000550787"/>
    </source>
</evidence>
<keyword evidence="5 9" id="KW-0997">Cell inner membrane</keyword>
<evidence type="ECO:0000256" key="9">
    <source>
        <dbReference type="RuleBase" id="RU365093"/>
    </source>
</evidence>
<dbReference type="InterPro" id="IPR058781">
    <property type="entry name" value="HH_AprE-like"/>
</dbReference>
<feature type="domain" description="AprE-like beta-barrel" evidence="11">
    <location>
        <begin position="348"/>
        <end position="397"/>
    </location>
</feature>
<evidence type="ECO:0000256" key="4">
    <source>
        <dbReference type="ARBA" id="ARBA00022475"/>
    </source>
</evidence>
<comment type="caution">
    <text evidence="12">The sequence shown here is derived from an EMBL/GenBank/DDBJ whole genome shotgun (WGS) entry which is preliminary data.</text>
</comment>
<keyword evidence="7" id="KW-1133">Transmembrane helix</keyword>
<evidence type="ECO:0000256" key="6">
    <source>
        <dbReference type="ARBA" id="ARBA00022692"/>
    </source>
</evidence>
<dbReference type="GO" id="GO:0015031">
    <property type="term" value="P:protein transport"/>
    <property type="evidence" value="ECO:0007669"/>
    <property type="project" value="InterPro"/>
</dbReference>
<proteinExistence type="inferred from homology"/>
<dbReference type="InterPro" id="IPR050739">
    <property type="entry name" value="MFP"/>
</dbReference>
<dbReference type="PANTHER" id="PTHR30386:SF26">
    <property type="entry name" value="TRANSPORT PROTEIN COMB"/>
    <property type="match status" value="1"/>
</dbReference>
<dbReference type="EMBL" id="JABEQG010000013">
    <property type="protein sequence ID" value="MBB2156368.1"/>
    <property type="molecule type" value="Genomic_DNA"/>
</dbReference>
<dbReference type="PANTHER" id="PTHR30386">
    <property type="entry name" value="MEMBRANE FUSION SUBUNIT OF EMRAB-TOLC MULTIDRUG EFFLUX PUMP"/>
    <property type="match status" value="1"/>
</dbReference>
<dbReference type="PRINTS" id="PR01490">
    <property type="entry name" value="RTXTOXIND"/>
</dbReference>
<dbReference type="RefSeq" id="WP_183115773.1">
    <property type="nucleotide sequence ID" value="NZ_JABEQG010000013.1"/>
</dbReference>
<evidence type="ECO:0000313" key="12">
    <source>
        <dbReference type="EMBL" id="MBB2156368.1"/>
    </source>
</evidence>
<evidence type="ECO:0000256" key="5">
    <source>
        <dbReference type="ARBA" id="ARBA00022519"/>
    </source>
</evidence>
<comment type="similarity">
    <text evidence="2 9">Belongs to the membrane fusion protein (MFP) (TC 8.A.1) family.</text>
</comment>
<keyword evidence="3 9" id="KW-0813">Transport</keyword>
<accession>A0A7W4FEN1</accession>
<dbReference type="InterPro" id="IPR058982">
    <property type="entry name" value="Beta-barrel_AprE"/>
</dbReference>
<evidence type="ECO:0000259" key="10">
    <source>
        <dbReference type="Pfam" id="PF25994"/>
    </source>
</evidence>
<dbReference type="GO" id="GO:0005886">
    <property type="term" value="C:plasma membrane"/>
    <property type="evidence" value="ECO:0007669"/>
    <property type="project" value="UniProtKB-SubCell"/>
</dbReference>
<evidence type="ECO:0000256" key="1">
    <source>
        <dbReference type="ARBA" id="ARBA00004377"/>
    </source>
</evidence>
<keyword evidence="4 9" id="KW-1003">Cell membrane</keyword>
<keyword evidence="6" id="KW-0812">Transmembrane</keyword>
<feature type="domain" description="AprE-like long alpha-helical hairpin" evidence="10">
    <location>
        <begin position="128"/>
        <end position="303"/>
    </location>
</feature>
<dbReference type="NCBIfam" id="TIGR01843">
    <property type="entry name" value="type_I_hlyD"/>
    <property type="match status" value="1"/>
</dbReference>
<organism evidence="12 13">
    <name type="scientific">Gluconacetobacter diazotrophicus</name>
    <name type="common">Acetobacter diazotrophicus</name>
    <dbReference type="NCBI Taxonomy" id="33996"/>
    <lineage>
        <taxon>Bacteria</taxon>
        <taxon>Pseudomonadati</taxon>
        <taxon>Pseudomonadota</taxon>
        <taxon>Alphaproteobacteria</taxon>
        <taxon>Acetobacterales</taxon>
        <taxon>Acetobacteraceae</taxon>
        <taxon>Gluconacetobacter</taxon>
    </lineage>
</organism>
<comment type="subcellular location">
    <subcellularLocation>
        <location evidence="1 9">Cell inner membrane</location>
        <topology evidence="1 9">Single-pass membrane protein</topology>
    </subcellularLocation>
</comment>
<gene>
    <name evidence="12" type="ORF">HLH33_08595</name>
</gene>
<evidence type="ECO:0000256" key="3">
    <source>
        <dbReference type="ARBA" id="ARBA00022448"/>
    </source>
</evidence>
<dbReference type="AlphaFoldDB" id="A0A7W4FEN1"/>
<dbReference type="SUPFAM" id="SSF111369">
    <property type="entry name" value="HlyD-like secretion proteins"/>
    <property type="match status" value="1"/>
</dbReference>
<evidence type="ECO:0000256" key="2">
    <source>
        <dbReference type="ARBA" id="ARBA00009477"/>
    </source>
</evidence>
<name>A0A7W4FEN1_GLUDI</name>
<dbReference type="InterPro" id="IPR010129">
    <property type="entry name" value="T1SS_HlyD"/>
</dbReference>
<protein>
    <recommendedName>
        <fullName evidence="9">Membrane fusion protein (MFP) family protein</fullName>
    </recommendedName>
</protein>
<dbReference type="Gene3D" id="2.40.50.100">
    <property type="match status" value="1"/>
</dbReference>
<keyword evidence="8" id="KW-0472">Membrane</keyword>